<name>H8GJD0_METAL</name>
<dbReference type="PANTHER" id="PTHR35276:SF1">
    <property type="entry name" value="TRNA (MNM(5)S(2)U34)-METHYLTRANSFERASE, CHLOROPLASTIC"/>
    <property type="match status" value="1"/>
</dbReference>
<accession>H8GJD0</accession>
<dbReference type="GO" id="GO:0008168">
    <property type="term" value="F:methyltransferase activity"/>
    <property type="evidence" value="ECO:0007669"/>
    <property type="project" value="UniProtKB-KW"/>
</dbReference>
<keyword evidence="1" id="KW-0808">Transferase</keyword>
<keyword evidence="2" id="KW-1185">Reference proteome</keyword>
<evidence type="ECO:0000313" key="1">
    <source>
        <dbReference type="EMBL" id="EIC29120.1"/>
    </source>
</evidence>
<dbReference type="InterPro" id="IPR029063">
    <property type="entry name" value="SAM-dependent_MTases_sf"/>
</dbReference>
<dbReference type="InterPro" id="IPR010719">
    <property type="entry name" value="MnmM_MeTrfase"/>
</dbReference>
<dbReference type="GO" id="GO:0032259">
    <property type="term" value="P:methylation"/>
    <property type="evidence" value="ECO:0007669"/>
    <property type="project" value="UniProtKB-KW"/>
</dbReference>
<dbReference type="EMBL" id="CM001475">
    <property type="protein sequence ID" value="EIC29120.1"/>
    <property type="molecule type" value="Genomic_DNA"/>
</dbReference>
<dbReference type="HOGENOM" id="CLU_079190_1_0_6"/>
<gene>
    <name evidence="1" type="ORF">Metal_1322</name>
</gene>
<dbReference type="AlphaFoldDB" id="H8GJD0"/>
<dbReference type="PANTHER" id="PTHR35276">
    <property type="entry name" value="S-ADENOSYL-L-METHIONINE-DEPENDENT METHYLTRANSFERASES SUPERFAMILY PROTEIN"/>
    <property type="match status" value="1"/>
</dbReference>
<keyword evidence="1" id="KW-0489">Methyltransferase</keyword>
<dbReference type="eggNOG" id="COG0275">
    <property type="taxonomic scope" value="Bacteria"/>
</dbReference>
<dbReference type="Gene3D" id="3.40.50.150">
    <property type="entry name" value="Vaccinia Virus protein VP39"/>
    <property type="match status" value="1"/>
</dbReference>
<reference evidence="1 2" key="1">
    <citation type="journal article" date="2013" name="Genome Announc.">
        <title>Genome Sequence of the Obligate Gammaproteobacterial Methanotroph Methylomicrobium album Strain BG8.</title>
        <authorList>
            <person name="Kits K.D."/>
            <person name="Kalyuzhnaya M.G."/>
            <person name="Klotz M.G."/>
            <person name="Jetten M.S."/>
            <person name="Op den Camp H.J."/>
            <person name="Vuilleumier S."/>
            <person name="Bringel F."/>
            <person name="Dispirito A.A."/>
            <person name="Murrell J.C."/>
            <person name="Bruce D."/>
            <person name="Cheng J.F."/>
            <person name="Copeland A."/>
            <person name="Goodwin L."/>
            <person name="Hauser L."/>
            <person name="Lajus A."/>
            <person name="Land M.L."/>
            <person name="Lapidus A."/>
            <person name="Lucas S."/>
            <person name="Medigue C."/>
            <person name="Pitluck S."/>
            <person name="Woyke T."/>
            <person name="Zeytun A."/>
            <person name="Stein L.Y."/>
        </authorList>
    </citation>
    <scope>NUCLEOTIDE SEQUENCE [LARGE SCALE GENOMIC DNA]</scope>
    <source>
        <strain evidence="1 2">BG8</strain>
    </source>
</reference>
<sequence length="192" mass="21043">MKKRISLVDIAHQLVGARLYPGAVAVDATVGNGYDTLFLLQKVAPAGRVYGFDIQQLALESVQDRMANPDFRDCLTLFHRSHAEMDEMLPQAQHGLVSAVMFNLGYLPGGDKSVITRAESTLAALSAASRLLSPEGIITIVAYPGHVGGAQECEQVRQWCARLDSGRFEFELIEAKPDDRAAPRLFAVNRKF</sequence>
<proteinExistence type="predicted"/>
<dbReference type="SUPFAM" id="SSF53335">
    <property type="entry name" value="S-adenosyl-L-methionine-dependent methyltransferases"/>
    <property type="match status" value="1"/>
</dbReference>
<evidence type="ECO:0000313" key="2">
    <source>
        <dbReference type="Proteomes" id="UP000005090"/>
    </source>
</evidence>
<dbReference type="STRING" id="686340.Metal_1322"/>
<dbReference type="Proteomes" id="UP000005090">
    <property type="component" value="Chromosome"/>
</dbReference>
<organism evidence="1 2">
    <name type="scientific">Methylomicrobium album BG8</name>
    <dbReference type="NCBI Taxonomy" id="686340"/>
    <lineage>
        <taxon>Bacteria</taxon>
        <taxon>Pseudomonadati</taxon>
        <taxon>Pseudomonadota</taxon>
        <taxon>Gammaproteobacteria</taxon>
        <taxon>Methylococcales</taxon>
        <taxon>Methylococcaceae</taxon>
        <taxon>Methylomicrobium</taxon>
    </lineage>
</organism>
<dbReference type="Pfam" id="PF06962">
    <property type="entry name" value="rRNA_methylase"/>
    <property type="match status" value="1"/>
</dbReference>
<protein>
    <submittedName>
        <fullName evidence="1">Putative S-adenosylmethionine-dependent methyltransferase involved in cell envelope biogenesis</fullName>
    </submittedName>
</protein>